<dbReference type="AlphaFoldDB" id="X1A1L1"/>
<proteinExistence type="predicted"/>
<evidence type="ECO:0000256" key="1">
    <source>
        <dbReference type="SAM" id="Coils"/>
    </source>
</evidence>
<feature type="non-terminal residue" evidence="3">
    <location>
        <position position="162"/>
    </location>
</feature>
<keyword evidence="2" id="KW-0472">Membrane</keyword>
<keyword evidence="2" id="KW-1133">Transmembrane helix</keyword>
<name>X1A1L1_9ZZZZ</name>
<accession>X1A1L1</accession>
<keyword evidence="1" id="KW-0175">Coiled coil</keyword>
<keyword evidence="2" id="KW-0812">Transmembrane</keyword>
<dbReference type="EMBL" id="BART01000175">
    <property type="protein sequence ID" value="GAG66658.1"/>
    <property type="molecule type" value="Genomic_DNA"/>
</dbReference>
<sequence length="162" mass="18947">MKSKIENTGTLVGEIKSLIEEIKEEEFDKVEKELVENRIKKEQIIEEIKKFEHAQKREKYEKGKEALKKLKKKDFPEVKELEKKERYLEVFREKLRKINEEIRPKITNYQSNKEKIAGEKTKNNFFSSLAKISQIILTTSLLGSIITLLLSSLSSLSSLFSP</sequence>
<evidence type="ECO:0000256" key="2">
    <source>
        <dbReference type="SAM" id="Phobius"/>
    </source>
</evidence>
<organism evidence="3">
    <name type="scientific">marine sediment metagenome</name>
    <dbReference type="NCBI Taxonomy" id="412755"/>
    <lineage>
        <taxon>unclassified sequences</taxon>
        <taxon>metagenomes</taxon>
        <taxon>ecological metagenomes</taxon>
    </lineage>
</organism>
<evidence type="ECO:0000313" key="3">
    <source>
        <dbReference type="EMBL" id="GAG66658.1"/>
    </source>
</evidence>
<feature type="coiled-coil region" evidence="1">
    <location>
        <begin position="53"/>
        <end position="101"/>
    </location>
</feature>
<feature type="transmembrane region" description="Helical" evidence="2">
    <location>
        <begin position="135"/>
        <end position="160"/>
    </location>
</feature>
<gene>
    <name evidence="3" type="ORF">S01H4_01054</name>
</gene>
<comment type="caution">
    <text evidence="3">The sequence shown here is derived from an EMBL/GenBank/DDBJ whole genome shotgun (WGS) entry which is preliminary data.</text>
</comment>
<protein>
    <submittedName>
        <fullName evidence="3">Uncharacterized protein</fullName>
    </submittedName>
</protein>
<reference evidence="3" key="1">
    <citation type="journal article" date="2014" name="Front. Microbiol.">
        <title>High frequency of phylogenetically diverse reductive dehalogenase-homologous genes in deep subseafloor sedimentary metagenomes.</title>
        <authorList>
            <person name="Kawai M."/>
            <person name="Futagami T."/>
            <person name="Toyoda A."/>
            <person name="Takaki Y."/>
            <person name="Nishi S."/>
            <person name="Hori S."/>
            <person name="Arai W."/>
            <person name="Tsubouchi T."/>
            <person name="Morono Y."/>
            <person name="Uchiyama I."/>
            <person name="Ito T."/>
            <person name="Fujiyama A."/>
            <person name="Inagaki F."/>
            <person name="Takami H."/>
        </authorList>
    </citation>
    <scope>NUCLEOTIDE SEQUENCE</scope>
    <source>
        <strain evidence="3">Expedition CK06-06</strain>
    </source>
</reference>